<dbReference type="KEGG" id="scor:J3U87_28000"/>
<name>A0A8A4TIY0_SULCO</name>
<dbReference type="Pfam" id="PF11747">
    <property type="entry name" value="RebB"/>
    <property type="match status" value="1"/>
</dbReference>
<dbReference type="AlphaFoldDB" id="A0A8A4TIY0"/>
<evidence type="ECO:0000313" key="2">
    <source>
        <dbReference type="Proteomes" id="UP000663929"/>
    </source>
</evidence>
<dbReference type="RefSeq" id="WP_237379080.1">
    <property type="nucleotide sequence ID" value="NZ_CP071793.1"/>
</dbReference>
<organism evidence="1 2">
    <name type="scientific">Sulfidibacter corallicola</name>
    <dbReference type="NCBI Taxonomy" id="2818388"/>
    <lineage>
        <taxon>Bacteria</taxon>
        <taxon>Pseudomonadati</taxon>
        <taxon>Acidobacteriota</taxon>
        <taxon>Holophagae</taxon>
        <taxon>Acanthopleuribacterales</taxon>
        <taxon>Acanthopleuribacteraceae</taxon>
        <taxon>Sulfidibacter</taxon>
    </lineage>
</organism>
<accession>A0A8A4TIY0</accession>
<reference evidence="1" key="1">
    <citation type="submission" date="2021-03" db="EMBL/GenBank/DDBJ databases">
        <title>Acanthopleuribacteraceae sp. M133.</title>
        <authorList>
            <person name="Wang G."/>
        </authorList>
    </citation>
    <scope>NUCLEOTIDE SEQUENCE</scope>
    <source>
        <strain evidence="1">M133</strain>
    </source>
</reference>
<dbReference type="InterPro" id="IPR021070">
    <property type="entry name" value="Killing_trait_RebB"/>
</dbReference>
<keyword evidence="2" id="KW-1185">Reference proteome</keyword>
<evidence type="ECO:0000313" key="1">
    <source>
        <dbReference type="EMBL" id="QTD49447.1"/>
    </source>
</evidence>
<protein>
    <submittedName>
        <fullName evidence="1">RebB family R body protein</fullName>
    </submittedName>
</protein>
<dbReference type="EMBL" id="CP071793">
    <property type="protein sequence ID" value="QTD49447.1"/>
    <property type="molecule type" value="Genomic_DNA"/>
</dbReference>
<sequence>MAFPTAVNSQITDSVTQVNTKVVGDSPAVATTNLYLATSQALSNAAHNATSNQQQAYMTMQAATTQGVSSLLQLGTTITGEASENILDSK</sequence>
<dbReference type="Proteomes" id="UP000663929">
    <property type="component" value="Chromosome"/>
</dbReference>
<proteinExistence type="predicted"/>
<gene>
    <name evidence="1" type="ORF">J3U87_28000</name>
</gene>